<keyword evidence="1" id="KW-0812">Transmembrane</keyword>
<evidence type="ECO:0000256" key="1">
    <source>
        <dbReference type="SAM" id="Phobius"/>
    </source>
</evidence>
<sequence>MNAWNQGREPQPRRSFVPWGLFGFKLGFWLVCSLAKAVATQRPALLLIGMDRKVHSKLYLWLLSDVCVRFFKRSG</sequence>
<dbReference type="Proteomes" id="UP001054945">
    <property type="component" value="Unassembled WGS sequence"/>
</dbReference>
<reference evidence="2 3" key="1">
    <citation type="submission" date="2021-06" db="EMBL/GenBank/DDBJ databases">
        <title>Caerostris extrusa draft genome.</title>
        <authorList>
            <person name="Kono N."/>
            <person name="Arakawa K."/>
        </authorList>
    </citation>
    <scope>NUCLEOTIDE SEQUENCE [LARGE SCALE GENOMIC DNA]</scope>
</reference>
<name>A0AAV4PER2_CAEEX</name>
<accession>A0AAV4PER2</accession>
<evidence type="ECO:0000313" key="2">
    <source>
        <dbReference type="EMBL" id="GIX95104.1"/>
    </source>
</evidence>
<protein>
    <submittedName>
        <fullName evidence="2">Uncharacterized protein</fullName>
    </submittedName>
</protein>
<organism evidence="2 3">
    <name type="scientific">Caerostris extrusa</name>
    <name type="common">Bark spider</name>
    <name type="synonym">Caerostris bankana</name>
    <dbReference type="NCBI Taxonomy" id="172846"/>
    <lineage>
        <taxon>Eukaryota</taxon>
        <taxon>Metazoa</taxon>
        <taxon>Ecdysozoa</taxon>
        <taxon>Arthropoda</taxon>
        <taxon>Chelicerata</taxon>
        <taxon>Arachnida</taxon>
        <taxon>Araneae</taxon>
        <taxon>Araneomorphae</taxon>
        <taxon>Entelegynae</taxon>
        <taxon>Araneoidea</taxon>
        <taxon>Araneidae</taxon>
        <taxon>Caerostris</taxon>
    </lineage>
</organism>
<comment type="caution">
    <text evidence="2">The sequence shown here is derived from an EMBL/GenBank/DDBJ whole genome shotgun (WGS) entry which is preliminary data.</text>
</comment>
<gene>
    <name evidence="2" type="ORF">CEXT_294861</name>
</gene>
<proteinExistence type="predicted"/>
<feature type="transmembrane region" description="Helical" evidence="1">
    <location>
        <begin position="16"/>
        <end position="39"/>
    </location>
</feature>
<keyword evidence="3" id="KW-1185">Reference proteome</keyword>
<dbReference type="AlphaFoldDB" id="A0AAV4PER2"/>
<keyword evidence="1" id="KW-1133">Transmembrane helix</keyword>
<keyword evidence="1" id="KW-0472">Membrane</keyword>
<evidence type="ECO:0000313" key="3">
    <source>
        <dbReference type="Proteomes" id="UP001054945"/>
    </source>
</evidence>
<dbReference type="EMBL" id="BPLR01004472">
    <property type="protein sequence ID" value="GIX95104.1"/>
    <property type="molecule type" value="Genomic_DNA"/>
</dbReference>